<evidence type="ECO:0000313" key="1">
    <source>
        <dbReference type="EMBL" id="CAJ1372853.1"/>
    </source>
</evidence>
<dbReference type="Proteomes" id="UP001178507">
    <property type="component" value="Unassembled WGS sequence"/>
</dbReference>
<comment type="caution">
    <text evidence="1">The sequence shown here is derived from an EMBL/GenBank/DDBJ whole genome shotgun (WGS) entry which is preliminary data.</text>
</comment>
<dbReference type="AlphaFoldDB" id="A0AA36MMB3"/>
<dbReference type="InterPro" id="IPR021838">
    <property type="entry name" value="DUF3431"/>
</dbReference>
<accession>A0AA36MMB3</accession>
<reference evidence="1" key="1">
    <citation type="submission" date="2023-08" db="EMBL/GenBank/DDBJ databases">
        <authorList>
            <person name="Chen Y."/>
            <person name="Shah S."/>
            <person name="Dougan E. K."/>
            <person name="Thang M."/>
            <person name="Chan C."/>
        </authorList>
    </citation>
    <scope>NUCLEOTIDE SEQUENCE</scope>
</reference>
<dbReference type="EMBL" id="CAUJNA010000158">
    <property type="protein sequence ID" value="CAJ1372853.1"/>
    <property type="molecule type" value="Genomic_DNA"/>
</dbReference>
<keyword evidence="2" id="KW-1185">Reference proteome</keyword>
<dbReference type="PANTHER" id="PTHR37490:SF2">
    <property type="match status" value="1"/>
</dbReference>
<organism evidence="1 2">
    <name type="scientific">Effrenium voratum</name>
    <dbReference type="NCBI Taxonomy" id="2562239"/>
    <lineage>
        <taxon>Eukaryota</taxon>
        <taxon>Sar</taxon>
        <taxon>Alveolata</taxon>
        <taxon>Dinophyceae</taxon>
        <taxon>Suessiales</taxon>
        <taxon>Symbiodiniaceae</taxon>
        <taxon>Effrenium</taxon>
    </lineage>
</organism>
<protein>
    <submittedName>
        <fullName evidence="1">Uncharacterized protein</fullName>
    </submittedName>
</protein>
<gene>
    <name evidence="1" type="ORF">EVOR1521_LOCUS2839</name>
</gene>
<proteinExistence type="predicted"/>
<name>A0AA36MMB3_9DINO</name>
<dbReference type="Pfam" id="PF11913">
    <property type="entry name" value="DUF3431"/>
    <property type="match status" value="1"/>
</dbReference>
<dbReference type="PANTHER" id="PTHR37490">
    <property type="entry name" value="EXPRESSED PROTEIN"/>
    <property type="match status" value="1"/>
</dbReference>
<evidence type="ECO:0000313" key="2">
    <source>
        <dbReference type="Proteomes" id="UP001178507"/>
    </source>
</evidence>
<sequence>MQQTRCATPCFHMPMHRRLDYEKDESVVEVQRVEDALRADDATAYLHHLVEEYDDLAAWTFFLHADAPEHVHPFRLLEEVLSAAQKGALDEASFPFLYLSHNYLDLGTSVHTWDNFASPRLWKRLFASSVAPPREVVKGYCCVQFLVPRPRALLRQRQWYADALTYFASATSYFDLFPHGKFVTWQDLTCRAPAQLWMPWWHVVFGEAPSKAKTI</sequence>